<feature type="domain" description="Integrase catalytic" evidence="1">
    <location>
        <begin position="14"/>
        <end position="176"/>
    </location>
</feature>
<dbReference type="GO" id="GO:0015074">
    <property type="term" value="P:DNA integration"/>
    <property type="evidence" value="ECO:0007669"/>
    <property type="project" value="InterPro"/>
</dbReference>
<dbReference type="SUPFAM" id="SSF53098">
    <property type="entry name" value="Ribonuclease H-like"/>
    <property type="match status" value="1"/>
</dbReference>
<dbReference type="EMBL" id="CP133613">
    <property type="protein sequence ID" value="WMV14994.1"/>
    <property type="molecule type" value="Genomic_DNA"/>
</dbReference>
<dbReference type="SUPFAM" id="SSF54160">
    <property type="entry name" value="Chromo domain-like"/>
    <property type="match status" value="1"/>
</dbReference>
<dbReference type="PANTHER" id="PTHR45835">
    <property type="entry name" value="YALI0A06105P"/>
    <property type="match status" value="1"/>
</dbReference>
<dbReference type="PROSITE" id="PS50994">
    <property type="entry name" value="INTEGRASE"/>
    <property type="match status" value="1"/>
</dbReference>
<dbReference type="InterPro" id="IPR036397">
    <property type="entry name" value="RNaseH_sf"/>
</dbReference>
<reference evidence="2" key="1">
    <citation type="submission" date="2023-08" db="EMBL/GenBank/DDBJ databases">
        <title>A de novo genome assembly of Solanum verrucosum Schlechtendal, a Mexican diploid species geographically isolated from the other diploid A-genome species in potato relatives.</title>
        <authorList>
            <person name="Hosaka K."/>
        </authorList>
    </citation>
    <scope>NUCLEOTIDE SEQUENCE</scope>
    <source>
        <tissue evidence="2">Young leaves</tissue>
    </source>
</reference>
<dbReference type="AlphaFoldDB" id="A0AAF0TDW3"/>
<dbReference type="InterPro" id="IPR016197">
    <property type="entry name" value="Chromo-like_dom_sf"/>
</dbReference>
<feature type="non-terminal residue" evidence="2">
    <location>
        <position position="1"/>
    </location>
</feature>
<protein>
    <recommendedName>
        <fullName evidence="1">Integrase catalytic domain-containing protein</fullName>
    </recommendedName>
</protein>
<dbReference type="InterPro" id="IPR012337">
    <property type="entry name" value="RNaseH-like_sf"/>
</dbReference>
<name>A0AAF0TDW3_SOLVR</name>
<evidence type="ECO:0000313" key="2">
    <source>
        <dbReference type="EMBL" id="WMV14994.1"/>
    </source>
</evidence>
<evidence type="ECO:0000313" key="3">
    <source>
        <dbReference type="Proteomes" id="UP001234989"/>
    </source>
</evidence>
<dbReference type="Gene3D" id="3.30.420.10">
    <property type="entry name" value="Ribonuclease H-like superfamily/Ribonuclease H"/>
    <property type="match status" value="1"/>
</dbReference>
<dbReference type="Proteomes" id="UP001234989">
    <property type="component" value="Chromosome 2"/>
</dbReference>
<accession>A0AAF0TDW3</accession>
<keyword evidence="3" id="KW-1185">Reference proteome</keyword>
<proteinExistence type="predicted"/>
<evidence type="ECO:0000259" key="1">
    <source>
        <dbReference type="PROSITE" id="PS50994"/>
    </source>
</evidence>
<dbReference type="CDD" id="cd00024">
    <property type="entry name" value="CD_CSD"/>
    <property type="match status" value="1"/>
</dbReference>
<gene>
    <name evidence="2" type="ORF">MTR67_008379</name>
</gene>
<dbReference type="InterPro" id="IPR001584">
    <property type="entry name" value="Integrase_cat-core"/>
</dbReference>
<dbReference type="Gene3D" id="2.40.50.40">
    <property type="match status" value="1"/>
</dbReference>
<dbReference type="GO" id="GO:0003676">
    <property type="term" value="F:nucleic acid binding"/>
    <property type="evidence" value="ECO:0007669"/>
    <property type="project" value="InterPro"/>
</dbReference>
<dbReference type="PANTHER" id="PTHR45835:SF104">
    <property type="entry name" value="PROTEIN NYNRIN-LIKE"/>
    <property type="match status" value="1"/>
</dbReference>
<sequence>HKYDVATSPGLMQPLAIPTSAWYNISMDFINGLPKSKGKNTIMVIVDRLTKNSHFIALNHPYTTTTVAQAFLDQVFKLHGMSENIVSDRDPIFISRFWQELFSAHGAILSTSTAYHPQNDGQTKVLNKTLETYLRCYCCDSQKDWSFYLPMAEWWYNITFHSAIQTTPYEALYGQPPPIHLYYMAGDSIDEEVDRSMITRELKIQLLKFHLYRAQQRMQSLANKGRSDRVVPVAYKLILPIQVSIHLTFHVSQLKLCHEVPAQFTHPTIVDPGSPYCEEPRSILERRVIKKGNKVVAQLLIQWKNMSKEQATWEDFHMIKTRFLSSFLEDKKVSKGGEMMQIEVDESPS</sequence>
<organism evidence="2 3">
    <name type="scientific">Solanum verrucosum</name>
    <dbReference type="NCBI Taxonomy" id="315347"/>
    <lineage>
        <taxon>Eukaryota</taxon>
        <taxon>Viridiplantae</taxon>
        <taxon>Streptophyta</taxon>
        <taxon>Embryophyta</taxon>
        <taxon>Tracheophyta</taxon>
        <taxon>Spermatophyta</taxon>
        <taxon>Magnoliopsida</taxon>
        <taxon>eudicotyledons</taxon>
        <taxon>Gunneridae</taxon>
        <taxon>Pentapetalae</taxon>
        <taxon>asterids</taxon>
        <taxon>lamiids</taxon>
        <taxon>Solanales</taxon>
        <taxon>Solanaceae</taxon>
        <taxon>Solanoideae</taxon>
        <taxon>Solaneae</taxon>
        <taxon>Solanum</taxon>
    </lineage>
</organism>